<comment type="caution">
    <text evidence="1">The sequence shown here is derived from an EMBL/GenBank/DDBJ whole genome shotgun (WGS) entry which is preliminary data.</text>
</comment>
<gene>
    <name evidence="1" type="ORF">M529_13755</name>
</gene>
<accession>T0J428</accession>
<protein>
    <recommendedName>
        <fullName evidence="3">Lipoprotein</fullName>
    </recommendedName>
</protein>
<proteinExistence type="predicted"/>
<keyword evidence="2" id="KW-1185">Reference proteome</keyword>
<evidence type="ECO:0008006" key="3">
    <source>
        <dbReference type="Google" id="ProtNLM"/>
    </source>
</evidence>
<dbReference type="STRING" id="1346791.M529_13755"/>
<dbReference type="RefSeq" id="WP_021318541.1">
    <property type="nucleotide sequence ID" value="NZ_AUWY01000094.1"/>
</dbReference>
<dbReference type="EMBL" id="AUWY01000094">
    <property type="protein sequence ID" value="EQB31597.1"/>
    <property type="molecule type" value="Genomic_DNA"/>
</dbReference>
<dbReference type="PROSITE" id="PS51257">
    <property type="entry name" value="PROKAR_LIPOPROTEIN"/>
    <property type="match status" value="1"/>
</dbReference>
<evidence type="ECO:0000313" key="2">
    <source>
        <dbReference type="Proteomes" id="UP000015523"/>
    </source>
</evidence>
<dbReference type="Proteomes" id="UP000015523">
    <property type="component" value="Unassembled WGS sequence"/>
</dbReference>
<name>T0J428_9SPHN</name>
<organism evidence="1 2">
    <name type="scientific">Sphingobium ummariense RL-3</name>
    <dbReference type="NCBI Taxonomy" id="1346791"/>
    <lineage>
        <taxon>Bacteria</taxon>
        <taxon>Pseudomonadati</taxon>
        <taxon>Pseudomonadota</taxon>
        <taxon>Alphaproteobacteria</taxon>
        <taxon>Sphingomonadales</taxon>
        <taxon>Sphingomonadaceae</taxon>
        <taxon>Sphingobium</taxon>
    </lineage>
</organism>
<evidence type="ECO:0000313" key="1">
    <source>
        <dbReference type="EMBL" id="EQB31597.1"/>
    </source>
</evidence>
<sequence>MGGRESFLFSVLLLVACAQKAPSAAGDAAVSPNRDAPAEMAGVMAPPGDPEEAIRSEFAHVERRGTAEAYALFAERHPGHPLAKEAARRAAALRRGNP</sequence>
<dbReference type="AlphaFoldDB" id="T0J428"/>
<dbReference type="PATRIC" id="fig|1346791.3.peg.2648"/>
<reference evidence="1 2" key="1">
    <citation type="journal article" date="2013" name="Genome Announc.">
        <title>Draft Genome Sequence of Sphingobium ummariense Strain RL-3, a Hexachlorocyclohexane-Degrading Bacterium.</title>
        <authorList>
            <person name="Kohli P."/>
            <person name="Dua A."/>
            <person name="Sangwan N."/>
            <person name="Oldach P."/>
            <person name="Khurana J.P."/>
            <person name="Lal R."/>
        </authorList>
    </citation>
    <scope>NUCLEOTIDE SEQUENCE [LARGE SCALE GENOMIC DNA]</scope>
    <source>
        <strain evidence="1 2">RL-3</strain>
    </source>
</reference>